<evidence type="ECO:0000313" key="2">
    <source>
        <dbReference type="EMBL" id="KPV54189.1"/>
    </source>
</evidence>
<reference evidence="2 3" key="1">
    <citation type="submission" date="2015-09" db="EMBL/GenBank/DDBJ databases">
        <title>Draft genome sequence of Kouleothrix aurantiaca JCM 19913.</title>
        <authorList>
            <person name="Hemp J."/>
        </authorList>
    </citation>
    <scope>NUCLEOTIDE SEQUENCE [LARGE SCALE GENOMIC DNA]</scope>
    <source>
        <strain evidence="2 3">COM-B</strain>
    </source>
</reference>
<feature type="compositionally biased region" description="Acidic residues" evidence="1">
    <location>
        <begin position="737"/>
        <end position="746"/>
    </location>
</feature>
<sequence>MSASVIIGKDRATGQEVTLSQEARELSTYIIGIKRSGKSTLLEHIALGDILNGDGLCFLDPHGDSAEKLLQAIPKERAGDVIFWDASDTERPFGFNPFYAPDFDDAGAIANEFLDFLHNLEEFREAFKNAPRMNEVLRNLATTFVVNQGYTLAEAPLFLQSASFRQRFYDKLLPHYSQVRRFWSLYDARDASQREDFGPALNKLRRFESSRTMRALFGQPQNSINFREAMDEGKVIIVKLPDRIGRDDASFIGAYLIWDIARAMFSRSGGGKRRKFHILADEFPRFMTTTFARIQDEGSKFGVDVVVAHQNRGQIDDDKLKGSTVAVGNKIVFRVSGKDGAELAPEFKLTIPEGRTTERPRYALVSNVLEFLSSGRHEDRAVLDTYEKLRMHLDELYARILNAARVGAVELRPKLVAGKRSSERAFDRAGYDRQKEQFERQVEELERLLNRILFFMMGAQNDAQITTWGQSGGGGLDRLCEALDRLYSLSNLDREWFGSGHLGYVFQVGKLRAFRRERGKVGDGYNRTLLEQITKGGEAGLWEWTRSELERCQQEFRVNLATQAESDVSWLRQSAPSPETLKLRWSTAYSLDAWEAKLHTLVFVLGYLLCQHPCYAPVGQLEKVTERERVYSDVANEVANMLSNLPQYVALCTVVANREPVQYTLEPKEPITAQEKSLSEDIRTHSRETFGRDRHEVEAEIRRRLGEGGGSPLGSPQSAPPPPDEPPAAPAIPDTQAPDDDPYDEEGPIRTPVIE</sequence>
<organism evidence="2 3">
    <name type="scientific">Kouleothrix aurantiaca</name>
    <dbReference type="NCBI Taxonomy" id="186479"/>
    <lineage>
        <taxon>Bacteria</taxon>
        <taxon>Bacillati</taxon>
        <taxon>Chloroflexota</taxon>
        <taxon>Chloroflexia</taxon>
        <taxon>Chloroflexales</taxon>
        <taxon>Roseiflexineae</taxon>
        <taxon>Roseiflexaceae</taxon>
        <taxon>Kouleothrix</taxon>
    </lineage>
</organism>
<accession>A0A0N8PT06</accession>
<dbReference type="EMBL" id="LJCR01000097">
    <property type="protein sequence ID" value="KPV54189.1"/>
    <property type="molecule type" value="Genomic_DNA"/>
</dbReference>
<protein>
    <recommendedName>
        <fullName evidence="4">Type IV secretion system coupling protein TraD DNA-binding domain-containing protein</fullName>
    </recommendedName>
</protein>
<feature type="compositionally biased region" description="Basic and acidic residues" evidence="1">
    <location>
        <begin position="677"/>
        <end position="706"/>
    </location>
</feature>
<proteinExistence type="predicted"/>
<comment type="caution">
    <text evidence="2">The sequence shown here is derived from an EMBL/GenBank/DDBJ whole genome shotgun (WGS) entry which is preliminary data.</text>
</comment>
<dbReference type="SUPFAM" id="SSF52540">
    <property type="entry name" value="P-loop containing nucleoside triphosphate hydrolases"/>
    <property type="match status" value="1"/>
</dbReference>
<evidence type="ECO:0008006" key="4">
    <source>
        <dbReference type="Google" id="ProtNLM"/>
    </source>
</evidence>
<name>A0A0N8PT06_9CHLR</name>
<dbReference type="InterPro" id="IPR027417">
    <property type="entry name" value="P-loop_NTPase"/>
</dbReference>
<dbReference type="Proteomes" id="UP000050509">
    <property type="component" value="Unassembled WGS sequence"/>
</dbReference>
<gene>
    <name evidence="2" type="ORF">SE17_05280</name>
</gene>
<keyword evidence="3" id="KW-1185">Reference proteome</keyword>
<dbReference type="Gene3D" id="3.40.50.300">
    <property type="entry name" value="P-loop containing nucleotide triphosphate hydrolases"/>
    <property type="match status" value="2"/>
</dbReference>
<feature type="compositionally biased region" description="Pro residues" evidence="1">
    <location>
        <begin position="718"/>
        <end position="730"/>
    </location>
</feature>
<evidence type="ECO:0000313" key="3">
    <source>
        <dbReference type="Proteomes" id="UP000050509"/>
    </source>
</evidence>
<evidence type="ECO:0000256" key="1">
    <source>
        <dbReference type="SAM" id="MobiDB-lite"/>
    </source>
</evidence>
<feature type="region of interest" description="Disordered" evidence="1">
    <location>
        <begin position="669"/>
        <end position="755"/>
    </location>
</feature>
<dbReference type="AlphaFoldDB" id="A0A0N8PT06"/>